<dbReference type="PANTHER" id="PTHR10000:SF8">
    <property type="entry name" value="HAD SUPERFAMILY HYDROLASE-LIKE, TYPE 3"/>
    <property type="match status" value="1"/>
</dbReference>
<organism evidence="1 2">
    <name type="scientific">Fischerella thermalis CCMEE 5268</name>
    <dbReference type="NCBI Taxonomy" id="2019662"/>
    <lineage>
        <taxon>Bacteria</taxon>
        <taxon>Bacillati</taxon>
        <taxon>Cyanobacteriota</taxon>
        <taxon>Cyanophyceae</taxon>
        <taxon>Nostocales</taxon>
        <taxon>Hapalosiphonaceae</taxon>
        <taxon>Fischerella</taxon>
    </lineage>
</organism>
<reference evidence="1 2" key="1">
    <citation type="submission" date="2017-07" db="EMBL/GenBank/DDBJ databases">
        <title>Genomes of Fischerella (Mastigocladus) sp. strains.</title>
        <authorList>
            <person name="Miller S.R."/>
        </authorList>
    </citation>
    <scope>NUCLEOTIDE SEQUENCE [LARGE SCALE GENOMIC DNA]</scope>
    <source>
        <strain evidence="1 2">CCMEE 5268</strain>
    </source>
</reference>
<name>A0A2N6KH18_9CYAN</name>
<gene>
    <name evidence="1" type="ORF">CEN50_10795</name>
</gene>
<comment type="caution">
    <text evidence="1">The sequence shown here is derived from an EMBL/GenBank/DDBJ whole genome shotgun (WGS) entry which is preliminary data.</text>
</comment>
<dbReference type="GO" id="GO:0016791">
    <property type="term" value="F:phosphatase activity"/>
    <property type="evidence" value="ECO:0007669"/>
    <property type="project" value="TreeGrafter"/>
</dbReference>
<dbReference type="RefSeq" id="WP_102172662.1">
    <property type="nucleotide sequence ID" value="NZ_NMQA01000112.1"/>
</dbReference>
<dbReference type="GO" id="GO:0000287">
    <property type="term" value="F:magnesium ion binding"/>
    <property type="evidence" value="ECO:0007669"/>
    <property type="project" value="TreeGrafter"/>
</dbReference>
<evidence type="ECO:0000313" key="2">
    <source>
        <dbReference type="Proteomes" id="UP000235025"/>
    </source>
</evidence>
<dbReference type="InterPro" id="IPR036412">
    <property type="entry name" value="HAD-like_sf"/>
</dbReference>
<dbReference type="AlphaFoldDB" id="A0A2N6KH18"/>
<evidence type="ECO:0000313" key="1">
    <source>
        <dbReference type="EMBL" id="PLZ98638.1"/>
    </source>
</evidence>
<dbReference type="InterPro" id="IPR023214">
    <property type="entry name" value="HAD_sf"/>
</dbReference>
<dbReference type="Proteomes" id="UP000235025">
    <property type="component" value="Unassembled WGS sequence"/>
</dbReference>
<proteinExistence type="predicted"/>
<keyword evidence="1" id="KW-0378">Hydrolase</keyword>
<protein>
    <submittedName>
        <fullName evidence="1">HAD family hydrolase</fullName>
    </submittedName>
</protein>
<dbReference type="Gene3D" id="3.40.50.1000">
    <property type="entry name" value="HAD superfamily/HAD-like"/>
    <property type="match status" value="1"/>
</dbReference>
<dbReference type="GO" id="GO:0005829">
    <property type="term" value="C:cytosol"/>
    <property type="evidence" value="ECO:0007669"/>
    <property type="project" value="TreeGrafter"/>
</dbReference>
<dbReference type="Pfam" id="PF08282">
    <property type="entry name" value="Hydrolase_3"/>
    <property type="match status" value="1"/>
</dbReference>
<accession>A0A2N6KH18</accession>
<sequence length="261" mass="28473">MSKLLTLSQISSGDRFSNIRLVATDMDGTLTVAGKFTSQILQAFENLATAGIKVLIVTGRSGGWVSGLATYLPIVGAIAENGGLFYPGDSEKPVVLTPIADLVTHRQQLAVAFAKLQTEFPHLQESSDNRFRITDWTFDVGGLSTEEIHTLSNLCQQMGWGFTYSSVQCHIKPWGQDKAAGLLQVLQKYLPQFAPQEIVTVGDSPNDESLFDDRCFPISVGVANVLEYAQQLQYQPVYVTTAAEGEGFCELIQYLISPSSI</sequence>
<dbReference type="Gene3D" id="3.90.1070.10">
    <property type="match status" value="1"/>
</dbReference>
<dbReference type="EMBL" id="NMQA01000112">
    <property type="protein sequence ID" value="PLZ98638.1"/>
    <property type="molecule type" value="Genomic_DNA"/>
</dbReference>
<dbReference type="SUPFAM" id="SSF56784">
    <property type="entry name" value="HAD-like"/>
    <property type="match status" value="1"/>
</dbReference>
<dbReference type="PANTHER" id="PTHR10000">
    <property type="entry name" value="PHOSPHOSERINE PHOSPHATASE"/>
    <property type="match status" value="1"/>
</dbReference>